<protein>
    <recommendedName>
        <fullName evidence="11">Biopolymer transporter ExbD</fullName>
    </recommendedName>
</protein>
<keyword evidence="6 8" id="KW-0472">Membrane</keyword>
<evidence type="ECO:0000256" key="1">
    <source>
        <dbReference type="ARBA" id="ARBA00004162"/>
    </source>
</evidence>
<evidence type="ECO:0000256" key="5">
    <source>
        <dbReference type="ARBA" id="ARBA00022989"/>
    </source>
</evidence>
<evidence type="ECO:0000256" key="7">
    <source>
        <dbReference type="RuleBase" id="RU003879"/>
    </source>
</evidence>
<feature type="transmembrane region" description="Helical" evidence="8">
    <location>
        <begin position="12"/>
        <end position="31"/>
    </location>
</feature>
<keyword evidence="5 8" id="KW-1133">Transmembrane helix</keyword>
<keyword evidence="7" id="KW-0813">Transport</keyword>
<accession>A0A074TH34</accession>
<dbReference type="Pfam" id="PF02472">
    <property type="entry name" value="ExbD"/>
    <property type="match status" value="1"/>
</dbReference>
<evidence type="ECO:0000256" key="6">
    <source>
        <dbReference type="ARBA" id="ARBA00023136"/>
    </source>
</evidence>
<dbReference type="InterPro" id="IPR003400">
    <property type="entry name" value="ExbD"/>
</dbReference>
<keyword evidence="3" id="KW-1003">Cell membrane</keyword>
<evidence type="ECO:0000313" key="9">
    <source>
        <dbReference type="EMBL" id="KEP68323.1"/>
    </source>
</evidence>
<dbReference type="PANTHER" id="PTHR30558">
    <property type="entry name" value="EXBD MEMBRANE COMPONENT OF PMF-DRIVEN MACROMOLECULE IMPORT SYSTEM"/>
    <property type="match status" value="1"/>
</dbReference>
<dbReference type="eggNOG" id="COG0848">
    <property type="taxonomic scope" value="Bacteria"/>
</dbReference>
<name>A0A074TH34_9RHOB</name>
<evidence type="ECO:0000313" key="10">
    <source>
        <dbReference type="Proteomes" id="UP000027725"/>
    </source>
</evidence>
<dbReference type="GO" id="GO:0015031">
    <property type="term" value="P:protein transport"/>
    <property type="evidence" value="ECO:0007669"/>
    <property type="project" value="UniProtKB-KW"/>
</dbReference>
<sequence>MDFTEPPRTARASNLLPMINVVFLLLIFFLISAKLTPPEPFPVSPPQAAERDQSDGEFSLYVGGTGALGFRDVVAEKPDAATSDTETGTAGEARVLAALKAAREAWCATQDCAATPPTLVLHADAKLPVPILARLVRRLGGLGFAKVALRTQPVGTEGP</sequence>
<keyword evidence="4 7" id="KW-0812">Transmembrane</keyword>
<comment type="caution">
    <text evidence="9">The sequence shown here is derived from an EMBL/GenBank/DDBJ whole genome shotgun (WGS) entry which is preliminary data.</text>
</comment>
<dbReference type="GO" id="GO:0022857">
    <property type="term" value="F:transmembrane transporter activity"/>
    <property type="evidence" value="ECO:0007669"/>
    <property type="project" value="InterPro"/>
</dbReference>
<comment type="subcellular location">
    <subcellularLocation>
        <location evidence="1">Cell membrane</location>
        <topology evidence="1">Single-pass membrane protein</topology>
    </subcellularLocation>
    <subcellularLocation>
        <location evidence="7">Cell membrane</location>
        <topology evidence="7">Single-pass type II membrane protein</topology>
    </subcellularLocation>
</comment>
<dbReference type="RefSeq" id="WP_051693666.1">
    <property type="nucleotide sequence ID" value="NZ_FOVB01000015.1"/>
</dbReference>
<evidence type="ECO:0000256" key="3">
    <source>
        <dbReference type="ARBA" id="ARBA00022475"/>
    </source>
</evidence>
<evidence type="ECO:0000256" key="4">
    <source>
        <dbReference type="ARBA" id="ARBA00022692"/>
    </source>
</evidence>
<dbReference type="EMBL" id="JHEH01000037">
    <property type="protein sequence ID" value="KEP68323.1"/>
    <property type="molecule type" value="Genomic_DNA"/>
</dbReference>
<organism evidence="9 10">
    <name type="scientific">Thioclava dalianensis</name>
    <dbReference type="NCBI Taxonomy" id="1185766"/>
    <lineage>
        <taxon>Bacteria</taxon>
        <taxon>Pseudomonadati</taxon>
        <taxon>Pseudomonadota</taxon>
        <taxon>Alphaproteobacteria</taxon>
        <taxon>Rhodobacterales</taxon>
        <taxon>Paracoccaceae</taxon>
        <taxon>Thioclava</taxon>
    </lineage>
</organism>
<proteinExistence type="inferred from homology"/>
<keyword evidence="7" id="KW-0653">Protein transport</keyword>
<reference evidence="9 10" key="1">
    <citation type="submission" date="2014-03" db="EMBL/GenBank/DDBJ databases">
        <title>The draft genome sequence of Thioclava dalianensis DLFJ1-1.</title>
        <authorList>
            <person name="Lai Q."/>
            <person name="Shao Z."/>
        </authorList>
    </citation>
    <scope>NUCLEOTIDE SEQUENCE [LARGE SCALE GENOMIC DNA]</scope>
    <source>
        <strain evidence="9 10">DLFJ1-1</strain>
    </source>
</reference>
<gene>
    <name evidence="9" type="ORF">DL1_12550</name>
</gene>
<evidence type="ECO:0000256" key="8">
    <source>
        <dbReference type="SAM" id="Phobius"/>
    </source>
</evidence>
<dbReference type="Proteomes" id="UP000027725">
    <property type="component" value="Unassembled WGS sequence"/>
</dbReference>
<comment type="similarity">
    <text evidence="2 7">Belongs to the ExbD/TolR family.</text>
</comment>
<dbReference type="STRING" id="1185766.SAMN05216224_11527"/>
<keyword evidence="10" id="KW-1185">Reference proteome</keyword>
<dbReference type="GO" id="GO:0005886">
    <property type="term" value="C:plasma membrane"/>
    <property type="evidence" value="ECO:0007669"/>
    <property type="project" value="UniProtKB-SubCell"/>
</dbReference>
<evidence type="ECO:0008006" key="11">
    <source>
        <dbReference type="Google" id="ProtNLM"/>
    </source>
</evidence>
<evidence type="ECO:0000256" key="2">
    <source>
        <dbReference type="ARBA" id="ARBA00005811"/>
    </source>
</evidence>
<dbReference type="OrthoDB" id="8479787at2"/>
<dbReference type="AlphaFoldDB" id="A0A074TH34"/>